<gene>
    <name evidence="2" type="ORF">L21SP5_03364</name>
</gene>
<dbReference type="EMBL" id="CP013118">
    <property type="protein sequence ID" value="ALO16977.1"/>
    <property type="molecule type" value="Genomic_DNA"/>
</dbReference>
<keyword evidence="1" id="KW-0812">Transmembrane</keyword>
<feature type="transmembrane region" description="Helical" evidence="1">
    <location>
        <begin position="180"/>
        <end position="199"/>
    </location>
</feature>
<dbReference type="PANTHER" id="PTHR33802">
    <property type="entry name" value="SI:CH211-161H7.5-RELATED"/>
    <property type="match status" value="1"/>
</dbReference>
<dbReference type="RefSeq" id="WP_057954312.1">
    <property type="nucleotide sequence ID" value="NZ_CP013118.1"/>
</dbReference>
<feature type="transmembrane region" description="Helical" evidence="1">
    <location>
        <begin position="47"/>
        <end position="73"/>
    </location>
</feature>
<dbReference type="OrthoDB" id="5189031at2"/>
<feature type="transmembrane region" description="Helical" evidence="1">
    <location>
        <begin position="108"/>
        <end position="131"/>
    </location>
</feature>
<dbReference type="PATRIC" id="fig|1307839.3.peg.3537"/>
<dbReference type="PANTHER" id="PTHR33802:SF1">
    <property type="entry name" value="XK-RELATED PROTEIN"/>
    <property type="match status" value="1"/>
</dbReference>
<protein>
    <recommendedName>
        <fullName evidence="4">Tryptophan-rich sensory protein</fullName>
    </recommendedName>
</protein>
<feature type="transmembrane region" description="Helical" evidence="1">
    <location>
        <begin position="206"/>
        <end position="223"/>
    </location>
</feature>
<feature type="transmembrane region" description="Helical" evidence="1">
    <location>
        <begin position="229"/>
        <end position="248"/>
    </location>
</feature>
<evidence type="ECO:0000256" key="1">
    <source>
        <dbReference type="SAM" id="Phobius"/>
    </source>
</evidence>
<dbReference type="InterPro" id="IPR038330">
    <property type="entry name" value="TspO/MBR-related_sf"/>
</dbReference>
<proteinExistence type="predicted"/>
<dbReference type="KEGG" id="blq:L21SP5_03364"/>
<sequence>MKQLTLLLVNTISLIFALVINGMQGSNLFNGKTVGDISAKYDTLITPAGYAFAIWGIIYLLLILFVGYQWYAWFRNKQDRELMQTGLWFALGNLANGFWIFAWLNDHIAFSVLLIFTLLLSLIMLSIRLRLEIWDAPLRIITFVWWPIVFYLGWLVIASVANMAVWLVSTGWEGGFLSPATWAIVLIALATIIYLALIFSRNMREAALVGVWALIAIAVRQWAIHENIVIAALLAAAVLFTAVSWHGYQNRHTAPLKKWQRNEI</sequence>
<accession>A0A0S2I3T1</accession>
<dbReference type="Gene3D" id="1.20.1260.100">
    <property type="entry name" value="TspO/MBR protein"/>
    <property type="match status" value="1"/>
</dbReference>
<evidence type="ECO:0008006" key="4">
    <source>
        <dbReference type="Google" id="ProtNLM"/>
    </source>
</evidence>
<feature type="transmembrane region" description="Helical" evidence="1">
    <location>
        <begin position="85"/>
        <end position="102"/>
    </location>
</feature>
<organism evidence="2 3">
    <name type="scientific">Salinivirga cyanobacteriivorans</name>
    <dbReference type="NCBI Taxonomy" id="1307839"/>
    <lineage>
        <taxon>Bacteria</taxon>
        <taxon>Pseudomonadati</taxon>
        <taxon>Bacteroidota</taxon>
        <taxon>Bacteroidia</taxon>
        <taxon>Bacteroidales</taxon>
        <taxon>Salinivirgaceae</taxon>
        <taxon>Salinivirga</taxon>
    </lineage>
</organism>
<evidence type="ECO:0000313" key="2">
    <source>
        <dbReference type="EMBL" id="ALO16977.1"/>
    </source>
</evidence>
<keyword evidence="1" id="KW-1133">Transmembrane helix</keyword>
<keyword evidence="3" id="KW-1185">Reference proteome</keyword>
<dbReference type="AlphaFoldDB" id="A0A0S2I3T1"/>
<feature type="transmembrane region" description="Helical" evidence="1">
    <location>
        <begin position="143"/>
        <end position="168"/>
    </location>
</feature>
<evidence type="ECO:0000313" key="3">
    <source>
        <dbReference type="Proteomes" id="UP000064893"/>
    </source>
</evidence>
<name>A0A0S2I3T1_9BACT</name>
<dbReference type="Proteomes" id="UP000064893">
    <property type="component" value="Chromosome"/>
</dbReference>
<keyword evidence="1" id="KW-0472">Membrane</keyword>
<reference evidence="2 3" key="1">
    <citation type="submission" date="2015-11" db="EMBL/GenBank/DDBJ databases">
        <title>Description and complete genome sequence of a novel strain predominating in hypersaline microbial mats and representing a new family of the Bacteriodetes phylum.</title>
        <authorList>
            <person name="Spring S."/>
            <person name="Bunk B."/>
            <person name="Sproer C."/>
            <person name="Klenk H.-P."/>
        </authorList>
    </citation>
    <scope>NUCLEOTIDE SEQUENCE [LARGE SCALE GENOMIC DNA]</scope>
    <source>
        <strain evidence="2 3">L21-Spi-D4</strain>
    </source>
</reference>
<dbReference type="STRING" id="1307839.L21SP5_03364"/>